<reference evidence="5" key="1">
    <citation type="submission" date="2015-07" db="EMBL/GenBank/DDBJ databases">
        <title>Near-Complete Genome Sequence of the Cellulolytic Bacterium Bacteroides (Pseudobacteroides) cellulosolvens ATCC 35603.</title>
        <authorList>
            <person name="Dassa B."/>
            <person name="Utturkar S.M."/>
            <person name="Klingeman D.M."/>
            <person name="Hurt R.A."/>
            <person name="Keller M."/>
            <person name="Xu J."/>
            <person name="Reddy Y.H.K."/>
            <person name="Borovok I."/>
            <person name="Grinberg I.R."/>
            <person name="Lamed R."/>
            <person name="Zhivin O."/>
            <person name="Bayer E.A."/>
            <person name="Brown S.D."/>
        </authorList>
    </citation>
    <scope>NUCLEOTIDE SEQUENCE [LARGE SCALE GENOMIC DNA]</scope>
    <source>
        <strain evidence="5">DSM 2933</strain>
    </source>
</reference>
<gene>
    <name evidence="4" type="ORF">Bccel_3976</name>
</gene>
<sequence precursor="true">MKVKRKVVKKIMAFTLAGLLSIQSMPLLTNATTTGSFSTPVLSCSFDNGAAADTSGYSNGGTFKGTTLPTVTTGMNKSGLAFNNSGYVEVPNSASLNFGTGDFSVSFWIKTSVSDQVIFDNKALTDTEVTTLFNQANTVSPTNTPSNTPVSTPTNTPTKTPTPTNTPTKIPTPTNTPTPTPLSSAVAIWKFDNSLSDSSGNGNNLTTSSTAEEVC</sequence>
<evidence type="ECO:0000256" key="1">
    <source>
        <dbReference type="SAM" id="MobiDB-lite"/>
    </source>
</evidence>
<dbReference type="STRING" id="398512.Bccel_3976"/>
<dbReference type="EMBL" id="LGTC01000001">
    <property type="protein sequence ID" value="KNY28702.1"/>
    <property type="molecule type" value="Genomic_DNA"/>
</dbReference>
<dbReference type="InterPro" id="IPR012928">
    <property type="entry name" value="Toxin_rcpt-bd_N"/>
</dbReference>
<dbReference type="InterPro" id="IPR013320">
    <property type="entry name" value="ConA-like_dom_sf"/>
</dbReference>
<feature type="region of interest" description="Disordered" evidence="1">
    <location>
        <begin position="196"/>
        <end position="215"/>
    </location>
</feature>
<accession>A0A0L6JTI0</accession>
<dbReference type="Gene3D" id="2.60.120.200">
    <property type="match status" value="1"/>
</dbReference>
<feature type="signal peptide" evidence="2">
    <location>
        <begin position="1"/>
        <end position="31"/>
    </location>
</feature>
<dbReference type="Pfam" id="PF07953">
    <property type="entry name" value="Toxin_R_bind_N"/>
    <property type="match status" value="1"/>
</dbReference>
<keyword evidence="2" id="KW-0732">Signal</keyword>
<dbReference type="OrthoDB" id="6636047at2"/>
<protein>
    <recommendedName>
        <fullName evidence="3">Clostridium neurotoxin receptor binding N-terminal domain-containing protein</fullName>
    </recommendedName>
</protein>
<feature type="region of interest" description="Disordered" evidence="1">
    <location>
        <begin position="135"/>
        <end position="182"/>
    </location>
</feature>
<feature type="compositionally biased region" description="Low complexity" evidence="1">
    <location>
        <begin position="196"/>
        <end position="209"/>
    </location>
</feature>
<dbReference type="SUPFAM" id="SSF49899">
    <property type="entry name" value="Concanavalin A-like lectins/glucanases"/>
    <property type="match status" value="1"/>
</dbReference>
<evidence type="ECO:0000313" key="4">
    <source>
        <dbReference type="EMBL" id="KNY28702.1"/>
    </source>
</evidence>
<keyword evidence="5" id="KW-1185">Reference proteome</keyword>
<dbReference type="AlphaFoldDB" id="A0A0L6JTI0"/>
<evidence type="ECO:0000313" key="5">
    <source>
        <dbReference type="Proteomes" id="UP000036923"/>
    </source>
</evidence>
<evidence type="ECO:0000256" key="2">
    <source>
        <dbReference type="SAM" id="SignalP"/>
    </source>
</evidence>
<dbReference type="GO" id="GO:0005576">
    <property type="term" value="C:extracellular region"/>
    <property type="evidence" value="ECO:0007669"/>
    <property type="project" value="InterPro"/>
</dbReference>
<dbReference type="RefSeq" id="WP_036936444.1">
    <property type="nucleotide sequence ID" value="NZ_JQKC01000002.1"/>
</dbReference>
<feature type="chain" id="PRO_5005565845" description="Clostridium neurotoxin receptor binding N-terminal domain-containing protein" evidence="2">
    <location>
        <begin position="32"/>
        <end position="215"/>
    </location>
</feature>
<feature type="domain" description="Clostridium neurotoxin receptor binding N-terminal" evidence="3">
    <location>
        <begin position="49"/>
        <end position="116"/>
    </location>
</feature>
<comment type="caution">
    <text evidence="4">The sequence shown here is derived from an EMBL/GenBank/DDBJ whole genome shotgun (WGS) entry which is preliminary data.</text>
</comment>
<name>A0A0L6JTI0_9FIRM</name>
<feature type="compositionally biased region" description="Low complexity" evidence="1">
    <location>
        <begin position="137"/>
        <end position="173"/>
    </location>
</feature>
<evidence type="ECO:0000259" key="3">
    <source>
        <dbReference type="Pfam" id="PF07953"/>
    </source>
</evidence>
<organism evidence="4 5">
    <name type="scientific">Pseudobacteroides cellulosolvens ATCC 35603 = DSM 2933</name>
    <dbReference type="NCBI Taxonomy" id="398512"/>
    <lineage>
        <taxon>Bacteria</taxon>
        <taxon>Bacillati</taxon>
        <taxon>Bacillota</taxon>
        <taxon>Clostridia</taxon>
        <taxon>Eubacteriales</taxon>
        <taxon>Oscillospiraceae</taxon>
        <taxon>Pseudobacteroides</taxon>
    </lineage>
</organism>
<proteinExistence type="predicted"/>
<dbReference type="Proteomes" id="UP000036923">
    <property type="component" value="Unassembled WGS sequence"/>
</dbReference>